<name>X1J8G8_9ZZZZ</name>
<organism evidence="1">
    <name type="scientific">marine sediment metagenome</name>
    <dbReference type="NCBI Taxonomy" id="412755"/>
    <lineage>
        <taxon>unclassified sequences</taxon>
        <taxon>metagenomes</taxon>
        <taxon>ecological metagenomes</taxon>
    </lineage>
</organism>
<gene>
    <name evidence="1" type="ORF">S06H3_05794</name>
</gene>
<sequence length="74" mass="7811">MVSALVDLSQPPDGLADIITGGEDGMIRAYDVANDILLWERQTEGKINSSPAVGDIHPAPQYPGVEITFGNDAS</sequence>
<protein>
    <submittedName>
        <fullName evidence="1">Uncharacterized protein</fullName>
    </submittedName>
</protein>
<dbReference type="Gene3D" id="2.40.10.480">
    <property type="match status" value="1"/>
</dbReference>
<evidence type="ECO:0000313" key="1">
    <source>
        <dbReference type="EMBL" id="GAH90272.1"/>
    </source>
</evidence>
<dbReference type="AlphaFoldDB" id="X1J8G8"/>
<reference evidence="1" key="1">
    <citation type="journal article" date="2014" name="Front. Microbiol.">
        <title>High frequency of phylogenetically diverse reductive dehalogenase-homologous genes in deep subseafloor sedimentary metagenomes.</title>
        <authorList>
            <person name="Kawai M."/>
            <person name="Futagami T."/>
            <person name="Toyoda A."/>
            <person name="Takaki Y."/>
            <person name="Nishi S."/>
            <person name="Hori S."/>
            <person name="Arai W."/>
            <person name="Tsubouchi T."/>
            <person name="Morono Y."/>
            <person name="Uchiyama I."/>
            <person name="Ito T."/>
            <person name="Fujiyama A."/>
            <person name="Inagaki F."/>
            <person name="Takami H."/>
        </authorList>
    </citation>
    <scope>NUCLEOTIDE SEQUENCE</scope>
    <source>
        <strain evidence="1">Expedition CK06-06</strain>
    </source>
</reference>
<accession>X1J8G8</accession>
<dbReference type="EMBL" id="BARV01002185">
    <property type="protein sequence ID" value="GAH90272.1"/>
    <property type="molecule type" value="Genomic_DNA"/>
</dbReference>
<proteinExistence type="predicted"/>
<comment type="caution">
    <text evidence="1">The sequence shown here is derived from an EMBL/GenBank/DDBJ whole genome shotgun (WGS) entry which is preliminary data.</text>
</comment>
<feature type="non-terminal residue" evidence="1">
    <location>
        <position position="74"/>
    </location>
</feature>